<dbReference type="PANTHER" id="PTHR23131:SF4">
    <property type="entry name" value="METALLO-BETA-LACTAMASE SUPERFAMILY POTEIN"/>
    <property type="match status" value="1"/>
</dbReference>
<dbReference type="Gene3D" id="3.60.15.10">
    <property type="entry name" value="Ribonuclease Z/Hydroxyacylglutathione hydrolase-like"/>
    <property type="match status" value="1"/>
</dbReference>
<dbReference type="PANTHER" id="PTHR23131">
    <property type="entry name" value="ENDORIBONUCLEASE LACTB2"/>
    <property type="match status" value="1"/>
</dbReference>
<evidence type="ECO:0000313" key="3">
    <source>
        <dbReference type="Proteomes" id="UP000679749"/>
    </source>
</evidence>
<dbReference type="Gene3D" id="1.10.10.10">
    <property type="entry name" value="Winged helix-like DNA-binding domain superfamily/Winged helix DNA-binding domain"/>
    <property type="match status" value="1"/>
</dbReference>
<proteinExistence type="predicted"/>
<organism evidence="2 3">
    <name type="scientific">Neobacillus rhizophilus</name>
    <dbReference type="NCBI Taxonomy" id="2833579"/>
    <lineage>
        <taxon>Bacteria</taxon>
        <taxon>Bacillati</taxon>
        <taxon>Bacillota</taxon>
        <taxon>Bacilli</taxon>
        <taxon>Bacillales</taxon>
        <taxon>Bacillaceae</taxon>
        <taxon>Neobacillus</taxon>
    </lineage>
</organism>
<dbReference type="SMART" id="SM00849">
    <property type="entry name" value="Lactamase_B"/>
    <property type="match status" value="1"/>
</dbReference>
<dbReference type="RefSeq" id="WP_213115445.1">
    <property type="nucleotide sequence ID" value="NZ_JAGYPF010000001.1"/>
</dbReference>
<dbReference type="Pfam" id="PF00753">
    <property type="entry name" value="Lactamase_B"/>
    <property type="match status" value="1"/>
</dbReference>
<dbReference type="AlphaFoldDB" id="A0A942YS94"/>
<keyword evidence="3" id="KW-1185">Reference proteome</keyword>
<gene>
    <name evidence="2" type="ORF">KHA99_00295</name>
</gene>
<dbReference type="SUPFAM" id="SSF56281">
    <property type="entry name" value="Metallo-hydrolase/oxidoreductase"/>
    <property type="match status" value="1"/>
</dbReference>
<evidence type="ECO:0000259" key="1">
    <source>
        <dbReference type="SMART" id="SM00849"/>
    </source>
</evidence>
<protein>
    <submittedName>
        <fullName evidence="2">MBL fold metallo-hydrolase</fullName>
    </submittedName>
</protein>
<evidence type="ECO:0000313" key="2">
    <source>
        <dbReference type="EMBL" id="MBS4210884.1"/>
    </source>
</evidence>
<reference evidence="2" key="1">
    <citation type="submission" date="2021-05" db="EMBL/GenBank/DDBJ databases">
        <title>Novel Bacillus species.</title>
        <authorList>
            <person name="Liu G."/>
        </authorList>
    </citation>
    <scope>NUCLEOTIDE SEQUENCE</scope>
    <source>
        <strain evidence="2">FJAT-49825</strain>
    </source>
</reference>
<comment type="caution">
    <text evidence="2">The sequence shown here is derived from an EMBL/GenBank/DDBJ whole genome shotgun (WGS) entry which is preliminary data.</text>
</comment>
<dbReference type="InterPro" id="IPR036388">
    <property type="entry name" value="WH-like_DNA-bd_sf"/>
</dbReference>
<feature type="domain" description="Metallo-beta-lactamase" evidence="1">
    <location>
        <begin position="20"/>
        <end position="227"/>
    </location>
</feature>
<dbReference type="InterPro" id="IPR050662">
    <property type="entry name" value="Sec-metab_biosynth-thioest"/>
</dbReference>
<dbReference type="Proteomes" id="UP000679749">
    <property type="component" value="Unassembled WGS sequence"/>
</dbReference>
<accession>A0A942YS94</accession>
<dbReference type="EMBL" id="JAGYPF010000001">
    <property type="protein sequence ID" value="MBS4210884.1"/>
    <property type="molecule type" value="Genomic_DNA"/>
</dbReference>
<sequence>MLTEIGVTQVTVPLPFRLNHVNCFLAEGANGWTIIDAGLNTEVSRDIWTPIIEKHDVQDIIITHYHPDHFGYAGTLQQLTNAEVWMTEVDAKTGLDCWEPESIAEMKQHYDTFGFPDDLSMILISDENSFNAKVKPYPTVNRHLIEGMKIPFGRYEYEVIFTPGHSDGLISLFNKEHSILFSTDHILPRISPNISYWFRGIRNPLEAFFQSLEKIKVLDAEYVIPSHGKPFQGANQRIDELLAHHQERLEKVCEVLKQPRTIYEVNGHLFQNLNIHETRFAVGETLAHLEYLYFKNQCTKSLHNGTWYYEGV</sequence>
<dbReference type="Pfam" id="PF21221">
    <property type="entry name" value="B_lactamase-like_C"/>
    <property type="match status" value="1"/>
</dbReference>
<dbReference type="InterPro" id="IPR036866">
    <property type="entry name" value="RibonucZ/Hydroxyglut_hydro"/>
</dbReference>
<dbReference type="InterPro" id="IPR001279">
    <property type="entry name" value="Metallo-B-lactamas"/>
</dbReference>
<name>A0A942YS94_9BACI</name>
<dbReference type="InterPro" id="IPR048933">
    <property type="entry name" value="B_lactamase-like_C"/>
</dbReference>